<feature type="compositionally biased region" description="Low complexity" evidence="1">
    <location>
        <begin position="163"/>
        <end position="174"/>
    </location>
</feature>
<dbReference type="PANTHER" id="PTHR33349">
    <property type="entry name" value="EMB|CAB62594.1"/>
    <property type="match status" value="1"/>
</dbReference>
<evidence type="ECO:0000256" key="1">
    <source>
        <dbReference type="SAM" id="MobiDB-lite"/>
    </source>
</evidence>
<feature type="compositionally biased region" description="Polar residues" evidence="1">
    <location>
        <begin position="442"/>
        <end position="457"/>
    </location>
</feature>
<feature type="compositionally biased region" description="Basic and acidic residues" evidence="1">
    <location>
        <begin position="680"/>
        <end position="704"/>
    </location>
</feature>
<organism evidence="3 4">
    <name type="scientific">Carex littledalei</name>
    <dbReference type="NCBI Taxonomy" id="544730"/>
    <lineage>
        <taxon>Eukaryota</taxon>
        <taxon>Viridiplantae</taxon>
        <taxon>Streptophyta</taxon>
        <taxon>Embryophyta</taxon>
        <taxon>Tracheophyta</taxon>
        <taxon>Spermatophyta</taxon>
        <taxon>Magnoliopsida</taxon>
        <taxon>Liliopsida</taxon>
        <taxon>Poales</taxon>
        <taxon>Cyperaceae</taxon>
        <taxon>Cyperoideae</taxon>
        <taxon>Cariceae</taxon>
        <taxon>Carex</taxon>
        <taxon>Carex subgen. Euthyceras</taxon>
    </lineage>
</organism>
<feature type="domain" description="Calmodulin-binding" evidence="2">
    <location>
        <begin position="688"/>
        <end position="800"/>
    </location>
</feature>
<feature type="compositionally biased region" description="Basic and acidic residues" evidence="1">
    <location>
        <begin position="544"/>
        <end position="561"/>
    </location>
</feature>
<dbReference type="InterPro" id="IPR012417">
    <property type="entry name" value="CaM-bd_dom_pln"/>
</dbReference>
<feature type="compositionally biased region" description="Basic and acidic residues" evidence="1">
    <location>
        <begin position="628"/>
        <end position="638"/>
    </location>
</feature>
<comment type="caution">
    <text evidence="3">The sequence shown here is derived from an EMBL/GenBank/DDBJ whole genome shotgun (WGS) entry which is preliminary data.</text>
</comment>
<feature type="compositionally biased region" description="Low complexity" evidence="1">
    <location>
        <begin position="137"/>
        <end position="149"/>
    </location>
</feature>
<feature type="compositionally biased region" description="Basic and acidic residues" evidence="1">
    <location>
        <begin position="471"/>
        <end position="483"/>
    </location>
</feature>
<dbReference type="GO" id="GO:0005516">
    <property type="term" value="F:calmodulin binding"/>
    <property type="evidence" value="ECO:0007669"/>
    <property type="project" value="InterPro"/>
</dbReference>
<dbReference type="Proteomes" id="UP000623129">
    <property type="component" value="Unassembled WGS sequence"/>
</dbReference>
<feature type="compositionally biased region" description="Polar residues" evidence="1">
    <location>
        <begin position="44"/>
        <end position="78"/>
    </location>
</feature>
<name>A0A833VZ38_9POAL</name>
<feature type="region of interest" description="Disordered" evidence="1">
    <location>
        <begin position="31"/>
        <end position="338"/>
    </location>
</feature>
<feature type="compositionally biased region" description="Polar residues" evidence="1">
    <location>
        <begin position="188"/>
        <end position="202"/>
    </location>
</feature>
<proteinExistence type="predicted"/>
<feature type="region of interest" description="Disordered" evidence="1">
    <location>
        <begin position="442"/>
        <end position="749"/>
    </location>
</feature>
<dbReference type="OrthoDB" id="766386at2759"/>
<evidence type="ECO:0000313" key="3">
    <source>
        <dbReference type="EMBL" id="KAF3338114.1"/>
    </source>
</evidence>
<evidence type="ECO:0000313" key="4">
    <source>
        <dbReference type="Proteomes" id="UP000623129"/>
    </source>
</evidence>
<feature type="compositionally biased region" description="Polar residues" evidence="1">
    <location>
        <begin position="220"/>
        <end position="244"/>
    </location>
</feature>
<dbReference type="AlphaFoldDB" id="A0A833VZ38"/>
<feature type="compositionally biased region" description="Basic and acidic residues" evidence="1">
    <location>
        <begin position="568"/>
        <end position="578"/>
    </location>
</feature>
<dbReference type="EMBL" id="SWLB01000006">
    <property type="protein sequence ID" value="KAF3338114.1"/>
    <property type="molecule type" value="Genomic_DNA"/>
</dbReference>
<feature type="compositionally biased region" description="Polar residues" evidence="1">
    <location>
        <begin position="253"/>
        <end position="317"/>
    </location>
</feature>
<keyword evidence="4" id="KW-1185">Reference proteome</keyword>
<accession>A0A833VZ38</accession>
<feature type="compositionally biased region" description="Basic and acidic residues" evidence="1">
    <location>
        <begin position="520"/>
        <end position="537"/>
    </location>
</feature>
<protein>
    <submittedName>
        <fullName evidence="3">Protein FAM47C</fullName>
    </submittedName>
</protein>
<feature type="compositionally biased region" description="Polar residues" evidence="1">
    <location>
        <begin position="644"/>
        <end position="653"/>
    </location>
</feature>
<sequence>MQDLQILQANFASKISLFLFSIIPMEGRRTPTGPVSPLHDRATKNSVSPLHSQSTPKRSVSPFYNRTPTTSVSSINQHTPKRPASPLHNRTPRGSISPLHSRAPKGSVSPLHSQTSQRSVSPLLGQRPKGSNSPLHSQTTTSSFSSSHTLIPKRLPSSLHPQTSTNSGSSSHSITPKRSVSPFLGKNPNDSVSSLYSRTPKGSVSPLHDKASKRSVSPLLGQTSKGSVSPLHSQTPKRSVSPFQHRTPKRSVSPFQHQTPKGSVSPLQNQIPESSVSLSPDQTPEFSFSPPQNQENTPTDLISPQKIQEEIPQSSVSPLHDEEKTHEGSVSPLRTLAKPSPNYLKASSGTCHDICKYGARHDLEEEKGKHVVPKSFKKGQNHGERRKKTIIKLRSLSSGKIVFSEKIEIRVAESLSSNEKGSNPVEWQDIKSYDDASVPWTEAQNEGETMNSNSDVESNLVERRKKKQVLKSKEQETGFKSYDDASVPSTESQTEGEIMNRNSDVEPNLVERRKKQQVLKSKEPNERETPEKKELSSKKKKDSNKKPDSMKENTSLHERKATASAKPKLKEVSDENIRKSAKSKAIIRTPVEKGNTNDMHKPVAAKVENSPKKRTSFFALLRSSSGRRSHEGKSEKGVNRQKKGTNTASTSSHSETKEKILHMIEPKPRKITSKPSASKSTEEQDTLKPEKSTFRRGKVVERPPDPGTTKKLRFRKGRRSSENLGGFQMGRRSFRRKGSISAGSSNSHGQVVVLRHRETEEKKGIQGLFNSIIEETVNKLVKTRKSKVKALVGAFETVISLQDGKSVSVE</sequence>
<gene>
    <name evidence="3" type="ORF">FCM35_KLT18701</name>
</gene>
<reference evidence="3" key="1">
    <citation type="submission" date="2020-01" db="EMBL/GenBank/DDBJ databases">
        <title>Genome sequence of Kobresia littledalei, the first chromosome-level genome in the family Cyperaceae.</title>
        <authorList>
            <person name="Qu G."/>
        </authorList>
    </citation>
    <scope>NUCLEOTIDE SEQUENCE</scope>
    <source>
        <strain evidence="3">C.B.Clarke</strain>
        <tissue evidence="3">Leaf</tissue>
    </source>
</reference>
<dbReference type="SMART" id="SM01054">
    <property type="entry name" value="CaM_binding"/>
    <property type="match status" value="1"/>
</dbReference>
<dbReference type="PANTHER" id="PTHR33349:SF41">
    <property type="entry name" value="EMB|CAB62594.1"/>
    <property type="match status" value="1"/>
</dbReference>
<evidence type="ECO:0000259" key="2">
    <source>
        <dbReference type="SMART" id="SM01054"/>
    </source>
</evidence>
<feature type="compositionally biased region" description="Basic and acidic residues" evidence="1">
    <location>
        <begin position="654"/>
        <end position="668"/>
    </location>
</feature>
<feature type="compositionally biased region" description="Polar residues" evidence="1">
    <location>
        <begin position="110"/>
        <end position="120"/>
    </location>
</feature>
<dbReference type="Pfam" id="PF07839">
    <property type="entry name" value="CaM_binding"/>
    <property type="match status" value="1"/>
</dbReference>